<proteinExistence type="predicted"/>
<organism evidence="1 2">
    <name type="scientific">Citrobacter amalonaticus Y19</name>
    <dbReference type="NCBI Taxonomy" id="1261127"/>
    <lineage>
        <taxon>Bacteria</taxon>
        <taxon>Pseudomonadati</taxon>
        <taxon>Pseudomonadota</taxon>
        <taxon>Gammaproteobacteria</taxon>
        <taxon>Enterobacterales</taxon>
        <taxon>Enterobacteriaceae</taxon>
        <taxon>Citrobacter</taxon>
    </lineage>
</organism>
<reference evidence="1 2" key="1">
    <citation type="journal article" date="2013" name="Appl. Microbiol. Biotechnol.">
        <title>Glycerol assimilation and production of 1,3-propanediol by Citrobacter amalonaticus Y19.</title>
        <authorList>
            <person name="Ainala S.K."/>
            <person name="Ashok S."/>
            <person name="Ko Y."/>
            <person name="Park S."/>
        </authorList>
    </citation>
    <scope>NUCLEOTIDE SEQUENCE [LARGE SCALE GENOMIC DNA]</scope>
    <source>
        <strain evidence="1 2">Y19</strain>
    </source>
</reference>
<dbReference type="OrthoDB" id="6621256at2"/>
<protein>
    <recommendedName>
        <fullName evidence="3">Adhesin</fullName>
    </recommendedName>
</protein>
<dbReference type="GO" id="GO:0009289">
    <property type="term" value="C:pilus"/>
    <property type="evidence" value="ECO:0007669"/>
    <property type="project" value="InterPro"/>
</dbReference>
<dbReference type="RefSeq" id="WP_046481000.1">
    <property type="nucleotide sequence ID" value="NZ_CP011132.1"/>
</dbReference>
<dbReference type="AlphaFoldDB" id="M1K6H6"/>
<dbReference type="PATRIC" id="fig|1261127.3.peg.1640"/>
<dbReference type="Gene3D" id="2.60.40.1090">
    <property type="entry name" value="Fimbrial-type adhesion domain"/>
    <property type="match status" value="1"/>
</dbReference>
<dbReference type="Proteomes" id="UP000034085">
    <property type="component" value="Chromosome"/>
</dbReference>
<evidence type="ECO:0008006" key="3">
    <source>
        <dbReference type="Google" id="ProtNLM"/>
    </source>
</evidence>
<evidence type="ECO:0000313" key="1">
    <source>
        <dbReference type="EMBL" id="AGE94453.1"/>
    </source>
</evidence>
<accession>M1K6H6</accession>
<sequence>MKKLIIMLMFLPFFGFAGQYPIITSLSVSYHGNVGATYYIKQSLIEIGSAADVVLPANYWVTLGHKHTEDGVRYVVAGAGGGGRESDGIQTIGQLAKEVYDVDSGVTTIDHEGPNGFKECVAYAAIPIGNDLWDTALKPGGCMDVPPADEWCKITTPQLVLEHGNISLQNAEGSIAKENMGIQCTAEMTVTFNLVTQDKYIYLDEGRSEVTVDGKSLNTAITLEPGNSELLVQDLLTGITTEGFHTGSSVLVMMPY</sequence>
<dbReference type="InterPro" id="IPR036937">
    <property type="entry name" value="Adhesion_dom_fimbrial_sf"/>
</dbReference>
<evidence type="ECO:0000313" key="2">
    <source>
        <dbReference type="Proteomes" id="UP000034085"/>
    </source>
</evidence>
<dbReference type="KEGG" id="cama:F384_07890"/>
<dbReference type="GO" id="GO:0007155">
    <property type="term" value="P:cell adhesion"/>
    <property type="evidence" value="ECO:0007669"/>
    <property type="project" value="InterPro"/>
</dbReference>
<name>M1K6H6_CITAM</name>
<gene>
    <name evidence="1" type="ORF">F384_07890</name>
</gene>
<dbReference type="HOGENOM" id="CLU_1084615_0_0_6"/>
<dbReference type="EMBL" id="CP011132">
    <property type="protein sequence ID" value="AGE94453.1"/>
    <property type="molecule type" value="Genomic_DNA"/>
</dbReference>